<evidence type="ECO:0000256" key="5">
    <source>
        <dbReference type="ARBA" id="ARBA00023277"/>
    </source>
</evidence>
<evidence type="ECO:0000256" key="2">
    <source>
        <dbReference type="ARBA" id="ARBA00010730"/>
    </source>
</evidence>
<dbReference type="Gene3D" id="1.10.287.1170">
    <property type="entry name" value="glycoside hydrolase family 81 endo-[beta] glucanase"/>
    <property type="match status" value="1"/>
</dbReference>
<dbReference type="Pfam" id="PF17652">
    <property type="entry name" value="Glyco_hydro81C"/>
    <property type="match status" value="1"/>
</dbReference>
<dbReference type="EMBL" id="CAOQHR010000005">
    <property type="protein sequence ID" value="CAI6335230.1"/>
    <property type="molecule type" value="Genomic_DNA"/>
</dbReference>
<evidence type="ECO:0000259" key="11">
    <source>
        <dbReference type="Pfam" id="PF03639"/>
    </source>
</evidence>
<comment type="similarity">
    <text evidence="2">Belongs to the glycosyl hydrolase 81 family.</text>
</comment>
<evidence type="ECO:0000256" key="7">
    <source>
        <dbReference type="ARBA" id="ARBA00023316"/>
    </source>
</evidence>
<dbReference type="Proteomes" id="UP001152607">
    <property type="component" value="Unassembled WGS sequence"/>
</dbReference>
<dbReference type="GO" id="GO:0052861">
    <property type="term" value="F:endo-1,3(4)-beta-glucanase activity"/>
    <property type="evidence" value="ECO:0007669"/>
    <property type="project" value="InterPro"/>
</dbReference>
<organism evidence="13 14">
    <name type="scientific">Periconia digitata</name>
    <dbReference type="NCBI Taxonomy" id="1303443"/>
    <lineage>
        <taxon>Eukaryota</taxon>
        <taxon>Fungi</taxon>
        <taxon>Dikarya</taxon>
        <taxon>Ascomycota</taxon>
        <taxon>Pezizomycotina</taxon>
        <taxon>Dothideomycetes</taxon>
        <taxon>Pleosporomycetidae</taxon>
        <taxon>Pleosporales</taxon>
        <taxon>Massarineae</taxon>
        <taxon>Periconiaceae</taxon>
        <taxon>Periconia</taxon>
    </lineage>
</organism>
<dbReference type="InterPro" id="IPR005200">
    <property type="entry name" value="Endo-beta-glucanase"/>
</dbReference>
<dbReference type="GO" id="GO:0071555">
    <property type="term" value="P:cell wall organization"/>
    <property type="evidence" value="ECO:0007669"/>
    <property type="project" value="UniProtKB-KW"/>
</dbReference>
<comment type="catalytic activity">
    <reaction evidence="1">
        <text>Hydrolysis of (1-&gt;3)-beta-D-glucosidic linkages in (1-&gt;3)-beta-D-glucans.</text>
        <dbReference type="EC" id="3.2.1.39"/>
    </reaction>
</comment>
<evidence type="ECO:0000256" key="9">
    <source>
        <dbReference type="SAM" id="MobiDB-lite"/>
    </source>
</evidence>
<evidence type="ECO:0000256" key="8">
    <source>
        <dbReference type="ARBA" id="ARBA00023326"/>
    </source>
</evidence>
<dbReference type="Gene3D" id="2.70.98.30">
    <property type="entry name" value="Golgi alpha-mannosidase II, domain 4"/>
    <property type="match status" value="1"/>
</dbReference>
<feature type="region of interest" description="Disordered" evidence="9">
    <location>
        <begin position="46"/>
        <end position="66"/>
    </location>
</feature>
<dbReference type="Gene3D" id="1.20.5.420">
    <property type="entry name" value="Immunoglobulin FC, subunit C"/>
    <property type="match status" value="1"/>
</dbReference>
<evidence type="ECO:0000256" key="10">
    <source>
        <dbReference type="SAM" id="SignalP"/>
    </source>
</evidence>
<dbReference type="AlphaFoldDB" id="A0A9W4UFV1"/>
<keyword evidence="8" id="KW-0624">Polysaccharide degradation</keyword>
<keyword evidence="7" id="KW-0961">Cell wall biogenesis/degradation</keyword>
<feature type="chain" id="PRO_5040774866" description="glucan endo-1,3-beta-D-glucosidase" evidence="10">
    <location>
        <begin position="19"/>
        <end position="828"/>
    </location>
</feature>
<evidence type="ECO:0000313" key="13">
    <source>
        <dbReference type="EMBL" id="CAI6335230.1"/>
    </source>
</evidence>
<keyword evidence="6" id="KW-0326">Glycosidase</keyword>
<dbReference type="InterPro" id="IPR040451">
    <property type="entry name" value="GH81_N"/>
</dbReference>
<dbReference type="FunFam" id="2.70.98.30:FF:000006">
    <property type="entry name" value="Endo-1,3-beta-glucanase Engl1"/>
    <property type="match status" value="1"/>
</dbReference>
<proteinExistence type="inferred from homology"/>
<feature type="domain" description="Glycosyl hydrolase family 81 C-terminal" evidence="12">
    <location>
        <begin position="465"/>
        <end position="816"/>
    </location>
</feature>
<reference evidence="13" key="1">
    <citation type="submission" date="2023-01" db="EMBL/GenBank/DDBJ databases">
        <authorList>
            <person name="Van Ghelder C."/>
            <person name="Rancurel C."/>
        </authorList>
    </citation>
    <scope>NUCLEOTIDE SEQUENCE</scope>
    <source>
        <strain evidence="13">CNCM I-4278</strain>
    </source>
</reference>
<feature type="compositionally biased region" description="Low complexity" evidence="9">
    <location>
        <begin position="48"/>
        <end position="58"/>
    </location>
</feature>
<accession>A0A9W4UFV1</accession>
<evidence type="ECO:0000313" key="14">
    <source>
        <dbReference type="Proteomes" id="UP001152607"/>
    </source>
</evidence>
<feature type="signal peptide" evidence="10">
    <location>
        <begin position="1"/>
        <end position="18"/>
    </location>
</feature>
<evidence type="ECO:0000259" key="12">
    <source>
        <dbReference type="Pfam" id="PF17652"/>
    </source>
</evidence>
<name>A0A9W4UFV1_9PLEO</name>
<evidence type="ECO:0000256" key="4">
    <source>
        <dbReference type="ARBA" id="ARBA00022801"/>
    </source>
</evidence>
<keyword evidence="10" id="KW-0732">Signal</keyword>
<sequence>MPRLATLLGLAPALLVQGLPAPEIGAWKTQGDHKYTNPMKIQATSTYSSKPSSFQSASQTVSPSITGSVQTSLPTLGFSQNPIMSSSIPTPQTSLSPIQSTLVPEPTSQLKVEGNIFVPMASDAPPQQITSRGDHAVKKLNIVDQDSPIGTNKFYANLFLGNQNNPVWTQPYALAWTKGTGNTYGISVTHTERDQLAFDQNTPPRYFIAPQGMQQIVLSATELQQNTVLSTEDITGFSVYANLAPSADSTPVMSFPLVQGMGFVTALYNSGTPRLTSGVFFRSLEYVGQLNDITYKYRIVLNDNSNWLIYATPTGTLGAPPFTLANSTTIDGPSGYTGMIQVAKNPAQTSGEDSYDSAAGAFAANATISGTADGSSGSYTLTWGKGGVADTPLIMFGLPHHLESLDENTRSKLTDIELVTGTKGVARAIVANAMTLSEPNLPDSIGFDPWVVNAAGTGGTSNTNIDESALAAVRNSAAIELAQDFDKQTRLNSMYYSGKALAKFAVTIYTTHQIAKDTQLAAAGLAKLKDSFKVFTDNTQPLPLVYDTVWKGVVSSGTYQNGDTGLDFGNTLYNDHHFHYGYFVYTAAVIGYLDPAWLDQGTNRAWVNTLVRDFANPVESDPFFPFQRSFDWYNGHSWAKGLFDSGDGKDQESTSEDTFATYGLKMWGKISGDANMEARANLQLAVQKRSLINYFLLQSDNKVQPPSFIPNKVTGILFENKVDHITYFGGNIEYIQGIHMLPINPSSAYTRPKKFVQEEWDQYFSNGRVDQVEGGWRGVLYSNLALIDPTTAYNWFARQDFDMQYLDGGMSRTWFIAFSAALRAGGGS</sequence>
<dbReference type="InterPro" id="IPR040720">
    <property type="entry name" value="GH81_C"/>
</dbReference>
<dbReference type="GO" id="GO:0009986">
    <property type="term" value="C:cell surface"/>
    <property type="evidence" value="ECO:0007669"/>
    <property type="project" value="TreeGrafter"/>
</dbReference>
<dbReference type="GO" id="GO:0042973">
    <property type="term" value="F:glucan endo-1,3-beta-D-glucosidase activity"/>
    <property type="evidence" value="ECO:0007669"/>
    <property type="project" value="UniProtKB-EC"/>
</dbReference>
<evidence type="ECO:0000256" key="3">
    <source>
        <dbReference type="ARBA" id="ARBA00012780"/>
    </source>
</evidence>
<dbReference type="OrthoDB" id="4473401at2759"/>
<comment type="caution">
    <text evidence="13">The sequence shown here is derived from an EMBL/GenBank/DDBJ whole genome shotgun (WGS) entry which is preliminary data.</text>
</comment>
<dbReference type="PROSITE" id="PS52008">
    <property type="entry name" value="GH81"/>
    <property type="match status" value="1"/>
</dbReference>
<dbReference type="GO" id="GO:0000272">
    <property type="term" value="P:polysaccharide catabolic process"/>
    <property type="evidence" value="ECO:0007669"/>
    <property type="project" value="UniProtKB-KW"/>
</dbReference>
<evidence type="ECO:0000256" key="1">
    <source>
        <dbReference type="ARBA" id="ARBA00000382"/>
    </source>
</evidence>
<dbReference type="PANTHER" id="PTHR31983">
    <property type="entry name" value="ENDO-1,3(4)-BETA-GLUCANASE 1"/>
    <property type="match status" value="1"/>
</dbReference>
<keyword evidence="14" id="KW-1185">Reference proteome</keyword>
<evidence type="ECO:0000256" key="6">
    <source>
        <dbReference type="ARBA" id="ARBA00023295"/>
    </source>
</evidence>
<keyword evidence="4" id="KW-0378">Hydrolase</keyword>
<keyword evidence="5" id="KW-0119">Carbohydrate metabolism</keyword>
<protein>
    <recommendedName>
        <fullName evidence="3">glucan endo-1,3-beta-D-glucosidase</fullName>
        <ecNumber evidence="3">3.2.1.39</ecNumber>
    </recommendedName>
</protein>
<dbReference type="PANTHER" id="PTHR31983:SF0">
    <property type="entry name" value="GLUCAN ENDO-1,3-BETA-D-GLUCOSIDASE 2"/>
    <property type="match status" value="1"/>
</dbReference>
<dbReference type="EC" id="3.2.1.39" evidence="3"/>
<feature type="domain" description="Glycosyl hydrolase family 81 N-terminal" evidence="11">
    <location>
        <begin position="135"/>
        <end position="450"/>
    </location>
</feature>
<dbReference type="Pfam" id="PF03639">
    <property type="entry name" value="Glyco_hydro_81"/>
    <property type="match status" value="1"/>
</dbReference>
<gene>
    <name evidence="13" type="ORF">PDIGIT_LOCUS8309</name>
</gene>